<feature type="chain" id="PRO_5007806842" evidence="1">
    <location>
        <begin position="18"/>
        <end position="156"/>
    </location>
</feature>
<dbReference type="AlphaFoldDB" id="A0A139HKC0"/>
<keyword evidence="1" id="KW-0732">Signal</keyword>
<feature type="signal peptide" evidence="1">
    <location>
        <begin position="1"/>
        <end position="17"/>
    </location>
</feature>
<sequence length="156" mass="16842">MQLLTTILFATTTLAAALPQITGALTPDLPQNYTWCVENWHAGCIQSGCTYNFNVTSTKQNLYPGFKAYCTGTDTGYYTNCELLEYVSTSGVPSVAASLRPNVDNGIATMSVSLAFTDADTGITRNISGWHDASYNAFVAPLENFTIEPTEIFAVV</sequence>
<gene>
    <name evidence="2" type="ORF">AC578_10599</name>
</gene>
<dbReference type="EMBL" id="LFZN01000035">
    <property type="protein sequence ID" value="KXT02951.1"/>
    <property type="molecule type" value="Genomic_DNA"/>
</dbReference>
<protein>
    <submittedName>
        <fullName evidence="2">Uncharacterized protein</fullName>
    </submittedName>
</protein>
<dbReference type="Proteomes" id="UP000070133">
    <property type="component" value="Unassembled WGS sequence"/>
</dbReference>
<evidence type="ECO:0000313" key="2">
    <source>
        <dbReference type="EMBL" id="KXT02951.1"/>
    </source>
</evidence>
<reference evidence="2 3" key="1">
    <citation type="submission" date="2015-07" db="EMBL/GenBank/DDBJ databases">
        <title>Comparative genomics of the Sigatoka disease complex on banana suggests a link between parallel evolutionary changes in Pseudocercospora fijiensis and Pseudocercospora eumusae and increased virulence on the banana host.</title>
        <authorList>
            <person name="Chang T.-C."/>
            <person name="Salvucci A."/>
            <person name="Crous P.W."/>
            <person name="Stergiopoulos I."/>
        </authorList>
    </citation>
    <scope>NUCLEOTIDE SEQUENCE [LARGE SCALE GENOMIC DNA]</scope>
    <source>
        <strain evidence="2 3">CBS 114824</strain>
    </source>
</reference>
<organism evidence="2 3">
    <name type="scientific">Pseudocercospora eumusae</name>
    <dbReference type="NCBI Taxonomy" id="321146"/>
    <lineage>
        <taxon>Eukaryota</taxon>
        <taxon>Fungi</taxon>
        <taxon>Dikarya</taxon>
        <taxon>Ascomycota</taxon>
        <taxon>Pezizomycotina</taxon>
        <taxon>Dothideomycetes</taxon>
        <taxon>Dothideomycetidae</taxon>
        <taxon>Mycosphaerellales</taxon>
        <taxon>Mycosphaerellaceae</taxon>
        <taxon>Pseudocercospora</taxon>
    </lineage>
</organism>
<dbReference type="OrthoDB" id="3508922at2759"/>
<keyword evidence="3" id="KW-1185">Reference proteome</keyword>
<name>A0A139HKC0_9PEZI</name>
<proteinExistence type="predicted"/>
<evidence type="ECO:0000313" key="3">
    <source>
        <dbReference type="Proteomes" id="UP000070133"/>
    </source>
</evidence>
<comment type="caution">
    <text evidence="2">The sequence shown here is derived from an EMBL/GenBank/DDBJ whole genome shotgun (WGS) entry which is preliminary data.</text>
</comment>
<evidence type="ECO:0000256" key="1">
    <source>
        <dbReference type="SAM" id="SignalP"/>
    </source>
</evidence>
<accession>A0A139HKC0</accession>